<evidence type="ECO:0000313" key="2">
    <source>
        <dbReference type="EMBL" id="EAK4359141.1"/>
    </source>
</evidence>
<comment type="caution">
    <text evidence="2">The sequence shown here is derived from an EMBL/GenBank/DDBJ whole genome shotgun (WGS) entry which is preliminary data.</text>
</comment>
<accession>A0A3Z8IPZ5</accession>
<organism evidence="2 3">
    <name type="scientific">Campylobacter coli</name>
    <dbReference type="NCBI Taxonomy" id="195"/>
    <lineage>
        <taxon>Bacteria</taxon>
        <taxon>Pseudomonadati</taxon>
        <taxon>Campylobacterota</taxon>
        <taxon>Epsilonproteobacteria</taxon>
        <taxon>Campylobacterales</taxon>
        <taxon>Campylobacteraceae</taxon>
        <taxon>Campylobacter</taxon>
    </lineage>
</organism>
<evidence type="ECO:0000313" key="3">
    <source>
        <dbReference type="Proteomes" id="UP000365807"/>
    </source>
</evidence>
<reference evidence="2 3" key="1">
    <citation type="submission" date="2018-06" db="EMBL/GenBank/DDBJ databases">
        <authorList>
            <consortium name="NARMS: The National Antimicrobial Resistance Monitoring System"/>
        </authorList>
    </citation>
    <scope>NUCLEOTIDE SEQUENCE [LARGE SCALE GENOMIC DNA]</scope>
    <source>
        <strain evidence="2 3">FSIS11807978</strain>
    </source>
</reference>
<dbReference type="EMBL" id="AACGFG010000037">
    <property type="protein sequence ID" value="EAK4359141.1"/>
    <property type="molecule type" value="Genomic_DNA"/>
</dbReference>
<dbReference type="GO" id="GO:0005886">
    <property type="term" value="C:plasma membrane"/>
    <property type="evidence" value="ECO:0007669"/>
    <property type="project" value="UniProtKB-SubCell"/>
</dbReference>
<evidence type="ECO:0000259" key="1">
    <source>
        <dbReference type="Pfam" id="PF00884"/>
    </source>
</evidence>
<dbReference type="PANTHER" id="PTHR30443:SF2">
    <property type="entry name" value="PHOSPHOETHANOLAMINE TRANSFERASE EPTC"/>
    <property type="match status" value="1"/>
</dbReference>
<protein>
    <recommendedName>
        <fullName evidence="1">Sulfatase N-terminal domain-containing protein</fullName>
    </recommendedName>
</protein>
<dbReference type="Proteomes" id="UP000365807">
    <property type="component" value="Unassembled WGS sequence"/>
</dbReference>
<dbReference type="RefSeq" id="WP_004283883.1">
    <property type="nucleotide sequence ID" value="NZ_CATQIN010000002.1"/>
</dbReference>
<dbReference type="InterPro" id="IPR017850">
    <property type="entry name" value="Alkaline_phosphatase_core_sf"/>
</dbReference>
<sequence>MLIQIQQFLKFLHFQIMKIAPSLGLNKNIVNIMSEGGYYTYWISNQESVSTLGNAPESMARLSNKAIFLDNFFTGQTLARDEQILEELKKLSHKEKEFHILHLQGTHMEYAKRYSKVFEKFSIKDLKENCLDNLNGSAKLNDRQAKIKSHYLNAIYYNDFVVSEICNYFKDEEAIVFYLSDHGDEVYDFRDFFGYTETIGSRYMAEIPFMIFTSDKLKQNHPDIINKIKKAQNLLFMSDDFLHAFLDLLGLDVEDLENNRSLFSDNYNKDRIRLFANKNYDEELKLCGSD</sequence>
<dbReference type="SUPFAM" id="SSF53649">
    <property type="entry name" value="Alkaline phosphatase-like"/>
    <property type="match status" value="1"/>
</dbReference>
<dbReference type="Pfam" id="PF00884">
    <property type="entry name" value="Sulfatase"/>
    <property type="match status" value="1"/>
</dbReference>
<dbReference type="GO" id="GO:0009244">
    <property type="term" value="P:lipopolysaccharide core region biosynthetic process"/>
    <property type="evidence" value="ECO:0007669"/>
    <property type="project" value="TreeGrafter"/>
</dbReference>
<dbReference type="Gene3D" id="3.40.720.10">
    <property type="entry name" value="Alkaline Phosphatase, subunit A"/>
    <property type="match status" value="1"/>
</dbReference>
<proteinExistence type="predicted"/>
<gene>
    <name evidence="2" type="ORF">C6T04_09590</name>
</gene>
<dbReference type="GO" id="GO:0016776">
    <property type="term" value="F:phosphotransferase activity, phosphate group as acceptor"/>
    <property type="evidence" value="ECO:0007669"/>
    <property type="project" value="TreeGrafter"/>
</dbReference>
<dbReference type="InterPro" id="IPR000917">
    <property type="entry name" value="Sulfatase_N"/>
</dbReference>
<dbReference type="PANTHER" id="PTHR30443">
    <property type="entry name" value="INNER MEMBRANE PROTEIN"/>
    <property type="match status" value="1"/>
</dbReference>
<feature type="domain" description="Sulfatase N-terminal" evidence="1">
    <location>
        <begin position="27"/>
        <end position="250"/>
    </location>
</feature>
<dbReference type="AlphaFoldDB" id="A0A3Z8IPZ5"/>
<dbReference type="InterPro" id="IPR040423">
    <property type="entry name" value="PEA_transferase"/>
</dbReference>
<name>A0A3Z8IPZ5_CAMCO</name>